<evidence type="ECO:0000313" key="11">
    <source>
        <dbReference type="EMBL" id="VDD92552.1"/>
    </source>
</evidence>
<dbReference type="CDD" id="cd13959">
    <property type="entry name" value="PT_UbiA_COQ2"/>
    <property type="match status" value="1"/>
</dbReference>
<keyword evidence="6 10" id="KW-0812">Transmembrane</keyword>
<dbReference type="InterPro" id="IPR006370">
    <property type="entry name" value="HB_polyprenyltransferase-like"/>
</dbReference>
<keyword evidence="12" id="KW-1185">Reference proteome</keyword>
<dbReference type="EMBL" id="UXUI01008862">
    <property type="protein sequence ID" value="VDD92552.1"/>
    <property type="molecule type" value="Genomic_DNA"/>
</dbReference>
<accession>A0A0N4VBB5</accession>
<dbReference type="STRING" id="51028.A0A0N4VBB5"/>
<feature type="transmembrane region" description="Helical" evidence="10">
    <location>
        <begin position="168"/>
        <end position="186"/>
    </location>
</feature>
<reference evidence="13" key="1">
    <citation type="submission" date="2017-02" db="UniProtKB">
        <authorList>
            <consortium name="WormBaseParasite"/>
        </authorList>
    </citation>
    <scope>IDENTIFICATION</scope>
</reference>
<name>A0A0N4VBB5_ENTVE</name>
<keyword evidence="8 10" id="KW-0472">Membrane</keyword>
<dbReference type="FunFam" id="1.10.357.140:FF:000008">
    <property type="entry name" value="4-hydroxybenzoate octaprenyltransferase"/>
    <property type="match status" value="1"/>
</dbReference>
<evidence type="ECO:0000256" key="7">
    <source>
        <dbReference type="ARBA" id="ARBA00022989"/>
    </source>
</evidence>
<evidence type="ECO:0000256" key="4">
    <source>
        <dbReference type="ARBA" id="ARBA00005985"/>
    </source>
</evidence>
<dbReference type="InterPro" id="IPR039653">
    <property type="entry name" value="Prenyltransferase"/>
</dbReference>
<comment type="similarity">
    <text evidence="4 10">Belongs to the UbiA prenyltransferase family.</text>
</comment>
<feature type="transmembrane region" description="Helical" evidence="10">
    <location>
        <begin position="256"/>
        <end position="272"/>
    </location>
</feature>
<keyword evidence="10" id="KW-0831">Ubiquinone biosynthesis</keyword>
<comment type="pathway">
    <text evidence="10">Cofactor biosynthesis; ubiquinone biosynthesis.</text>
</comment>
<evidence type="ECO:0000256" key="10">
    <source>
        <dbReference type="HAMAP-Rule" id="MF_03189"/>
    </source>
</evidence>
<organism evidence="13">
    <name type="scientific">Enterobius vermicularis</name>
    <name type="common">Human pinworm</name>
    <dbReference type="NCBI Taxonomy" id="51028"/>
    <lineage>
        <taxon>Eukaryota</taxon>
        <taxon>Metazoa</taxon>
        <taxon>Ecdysozoa</taxon>
        <taxon>Nematoda</taxon>
        <taxon>Chromadorea</taxon>
        <taxon>Rhabditida</taxon>
        <taxon>Spirurina</taxon>
        <taxon>Oxyuridomorpha</taxon>
        <taxon>Oxyuroidea</taxon>
        <taxon>Oxyuridae</taxon>
        <taxon>Enterobius</taxon>
    </lineage>
</organism>
<dbReference type="Pfam" id="PF01040">
    <property type="entry name" value="UbiA"/>
    <property type="match status" value="2"/>
</dbReference>
<comment type="cofactor">
    <cofactor evidence="1 10">
        <name>Mg(2+)</name>
        <dbReference type="ChEBI" id="CHEBI:18420"/>
    </cofactor>
</comment>
<evidence type="ECO:0000256" key="2">
    <source>
        <dbReference type="ARBA" id="ARBA00004141"/>
    </source>
</evidence>
<dbReference type="GO" id="GO:0008412">
    <property type="term" value="F:4-hydroxybenzoate polyprenyltransferase activity"/>
    <property type="evidence" value="ECO:0007669"/>
    <property type="project" value="UniProtKB-EC"/>
</dbReference>
<dbReference type="InterPro" id="IPR044878">
    <property type="entry name" value="UbiA_sf"/>
</dbReference>
<dbReference type="EC" id="2.5.1.39" evidence="10"/>
<dbReference type="Gene3D" id="1.20.120.1780">
    <property type="entry name" value="UbiA prenyltransferase"/>
    <property type="match status" value="1"/>
</dbReference>
<feature type="transmembrane region" description="Helical" evidence="10">
    <location>
        <begin position="75"/>
        <end position="95"/>
    </location>
</feature>
<dbReference type="GO" id="GO:0006744">
    <property type="term" value="P:ubiquinone biosynthetic process"/>
    <property type="evidence" value="ECO:0007669"/>
    <property type="project" value="UniProtKB-UniRule"/>
</dbReference>
<comment type="pathway">
    <text evidence="3">Secondary metabolite biosynthesis.</text>
</comment>
<dbReference type="GO" id="GO:0008299">
    <property type="term" value="P:isoprenoid biosynthetic process"/>
    <property type="evidence" value="ECO:0007669"/>
    <property type="project" value="UniProtKB-UniRule"/>
</dbReference>
<evidence type="ECO:0000313" key="13">
    <source>
        <dbReference type="WBParaSite" id="EVEC_0000781901-mRNA-1"/>
    </source>
</evidence>
<dbReference type="PANTHER" id="PTHR11048:SF28">
    <property type="entry name" value="4-HYDROXYBENZOATE POLYPRENYLTRANSFERASE, MITOCHONDRIAL"/>
    <property type="match status" value="1"/>
</dbReference>
<dbReference type="OrthoDB" id="18170at2759"/>
<comment type="subcellular location">
    <subcellularLocation>
        <location evidence="2">Membrane</location>
        <topology evidence="2">Multi-pass membrane protein</topology>
    </subcellularLocation>
    <subcellularLocation>
        <location evidence="10">Mitochondrion inner membrane</location>
        <topology evidence="10">Multi-pass membrane protein</topology>
        <orientation evidence="10">Matrix side</orientation>
    </subcellularLocation>
</comment>
<dbReference type="Proteomes" id="UP000274131">
    <property type="component" value="Unassembled WGS sequence"/>
</dbReference>
<evidence type="ECO:0000256" key="1">
    <source>
        <dbReference type="ARBA" id="ARBA00001946"/>
    </source>
</evidence>
<dbReference type="InterPro" id="IPR000537">
    <property type="entry name" value="UbiA_prenyltransferase"/>
</dbReference>
<dbReference type="PANTHER" id="PTHR11048">
    <property type="entry name" value="PRENYLTRANSFERASES"/>
    <property type="match status" value="1"/>
</dbReference>
<evidence type="ECO:0000256" key="6">
    <source>
        <dbReference type="ARBA" id="ARBA00022692"/>
    </source>
</evidence>
<dbReference type="GO" id="GO:0005743">
    <property type="term" value="C:mitochondrial inner membrane"/>
    <property type="evidence" value="ECO:0007669"/>
    <property type="project" value="UniProtKB-SubCell"/>
</dbReference>
<keyword evidence="10" id="KW-0496">Mitochondrion</keyword>
<feature type="transmembrane region" description="Helical" evidence="10">
    <location>
        <begin position="278"/>
        <end position="300"/>
    </location>
</feature>
<evidence type="ECO:0000256" key="3">
    <source>
        <dbReference type="ARBA" id="ARBA00005179"/>
    </source>
</evidence>
<evidence type="ECO:0000256" key="9">
    <source>
        <dbReference type="ARBA" id="ARBA00023229"/>
    </source>
</evidence>
<keyword evidence="10" id="KW-0999">Mitochondrion inner membrane</keyword>
<dbReference type="FunFam" id="1.20.120.1780:FF:000001">
    <property type="entry name" value="4-hydroxybenzoate octaprenyltransferase"/>
    <property type="match status" value="1"/>
</dbReference>
<dbReference type="Gene3D" id="1.10.357.140">
    <property type="entry name" value="UbiA prenyltransferase"/>
    <property type="match status" value="1"/>
</dbReference>
<reference evidence="11 12" key="2">
    <citation type="submission" date="2018-10" db="EMBL/GenBank/DDBJ databases">
        <authorList>
            <consortium name="Pathogen Informatics"/>
        </authorList>
    </citation>
    <scope>NUCLEOTIDE SEQUENCE [LARGE SCALE GENOMIC DNA]</scope>
</reference>
<sequence>MFIRSPLKLCCTVSKAIVWRELIFRISATLGSTVPRPKQAAEETSVFSSAYLVKKAPLSWQPYLKLMRVDKPTGTWLLFWPCAWSIGLAAPAGAWPNLQVLALFGAGSFLMRAGGCVINDILDQKQDKMVERTRNRPLPSGQLTNKDAVITLGFLLSGSLAVLLQFNWFSVAVGASSLIFALLYPFAKRWTYWPQVVLGITLNYGVLISWAHLLPNNFLQVTPLFVATVIHTIIYDSIYSHQVYRVTSFNPTLPSRAGFAFNYGVILGWAAIKNSFDLVIMPFYIGLIAWTVVYDTIYALQDKIDDVIAGVKSTALLWGDQTKYWLTGFASLATGLLCVSGIITHQTWPYYLGLAGTAAHLGWQIGTLKIDEPADCWSKFKSNQVCIKN</sequence>
<proteinExistence type="inferred from homology"/>
<gene>
    <name evidence="11" type="ORF">EVEC_LOCUS7303</name>
</gene>
<evidence type="ECO:0000256" key="5">
    <source>
        <dbReference type="ARBA" id="ARBA00022679"/>
    </source>
</evidence>
<feature type="transmembrane region" description="Helical" evidence="10">
    <location>
        <begin position="193"/>
        <end position="212"/>
    </location>
</feature>
<dbReference type="WBParaSite" id="EVEC_0000781901-mRNA-1">
    <property type="protein sequence ID" value="EVEC_0000781901-mRNA-1"/>
    <property type="gene ID" value="EVEC_0000781901"/>
</dbReference>
<comment type="function">
    <text evidence="10">Catalyzes the prenylation of para-hydroxybenzoate (PHB) with an all-trans polyprenyl group. Mediates the second step in the final reaction sequence of coenzyme Q (CoQ) biosynthesis, which is the condensation of the polyisoprenoid side chain with PHB, generating the first membrane-bound Q intermediate.</text>
</comment>
<dbReference type="AlphaFoldDB" id="A0A0N4VBB5"/>
<evidence type="ECO:0000313" key="12">
    <source>
        <dbReference type="Proteomes" id="UP000274131"/>
    </source>
</evidence>
<dbReference type="UniPathway" id="UPA00232"/>
<feature type="transmembrane region" description="Helical" evidence="10">
    <location>
        <begin position="218"/>
        <end position="235"/>
    </location>
</feature>
<dbReference type="HAMAP" id="MF_01635">
    <property type="entry name" value="UbiA"/>
    <property type="match status" value="1"/>
</dbReference>
<keyword evidence="5 10" id="KW-0808">Transferase</keyword>
<evidence type="ECO:0000256" key="8">
    <source>
        <dbReference type="ARBA" id="ARBA00023136"/>
    </source>
</evidence>
<keyword evidence="7 10" id="KW-1133">Transmembrane helix</keyword>
<keyword evidence="9 10" id="KW-0414">Isoprene biosynthesis</keyword>
<comment type="catalytic activity">
    <reaction evidence="10">
        <text>an all-trans-polyprenyl diphosphate + 4-hydroxybenzoate = a 4-hydroxy-3-(all-trans-polyprenyl)benzoate + diphosphate</text>
        <dbReference type="Rhea" id="RHEA:44504"/>
        <dbReference type="Rhea" id="RHEA-COMP:9514"/>
        <dbReference type="Rhea" id="RHEA-COMP:9564"/>
        <dbReference type="ChEBI" id="CHEBI:17879"/>
        <dbReference type="ChEBI" id="CHEBI:33019"/>
        <dbReference type="ChEBI" id="CHEBI:58914"/>
        <dbReference type="ChEBI" id="CHEBI:78396"/>
        <dbReference type="EC" id="2.5.1.39"/>
    </reaction>
</comment>
<protein>
    <recommendedName>
        <fullName evidence="10">4-hydroxybenzoate polyprenyltransferase, mitochondrial</fullName>
        <shortName evidence="10">4-HB polyprenyltransferase</shortName>
        <ecNumber evidence="10">2.5.1.39</ecNumber>
    </recommendedName>
    <alternativeName>
        <fullName evidence="10">Para-hydroxybenzoate--polyprenyltransferase</fullName>
        <shortName evidence="10">PHB:PPT</shortName>
        <shortName evidence="10">PHB:polyprenyltransferase</shortName>
    </alternativeName>
</protein>